<dbReference type="Pfam" id="PF02129">
    <property type="entry name" value="Peptidase_S15"/>
    <property type="match status" value="1"/>
</dbReference>
<dbReference type="InterPro" id="IPR000383">
    <property type="entry name" value="Xaa-Pro-like_dom"/>
</dbReference>
<keyword evidence="4" id="KW-1185">Reference proteome</keyword>
<evidence type="ECO:0000313" key="5">
    <source>
        <dbReference type="Proteomes" id="UP001168478"/>
    </source>
</evidence>
<sequence length="341" mass="37614">MAAALTTDAQTAYKNDTDMDRLELTKEWDKTFPKSEKVSHEKVTFRNRYGITLAADLYKPVGADGKLPALAVCGPFGAVKEQASGLYAQELAERGFLTIAFDPSFTGESGGSPRYVASPDINTEDFCAAVDLLSVRDDVDASRIGILGICGWGGLALSAAAVDSRIKAAVASTMYDMSRVTANGYFDEADSAGARNTMRRMLSAQRTEDYRNGTYARAGGVVDPLPEDAPQFVKDYHAYYKTERGYHRRSLNSNDGWNTTSALSFLNMPLMTYIGEIENAVMIVHGEKAHSRYFGEDAFRRLKGDNKKLLIVPGASHTDLYDNMEKIPFGSIVEFYRTYLR</sequence>
<evidence type="ECO:0000259" key="1">
    <source>
        <dbReference type="Pfam" id="PF02129"/>
    </source>
</evidence>
<dbReference type="Proteomes" id="UP001167831">
    <property type="component" value="Unassembled WGS sequence"/>
</dbReference>
<dbReference type="PANTHER" id="PTHR47751:SF1">
    <property type="entry name" value="SUPERFAMILY HYDROLASE, PUTATIVE (AFU_ORTHOLOGUE AFUA_2G16580)-RELATED"/>
    <property type="match status" value="1"/>
</dbReference>
<reference evidence="3" key="1">
    <citation type="submission" date="2023-06" db="EMBL/GenBank/DDBJ databases">
        <authorList>
            <person name="Zeman M."/>
            <person name="Kubasova T."/>
            <person name="Jahodarova E."/>
            <person name="Nykrynova M."/>
            <person name="Rychlik I."/>
        </authorList>
    </citation>
    <scope>NUCLEOTIDE SEQUENCE</scope>
    <source>
        <strain evidence="3">ET15</strain>
        <strain evidence="2">ET37</strain>
    </source>
</reference>
<protein>
    <submittedName>
        <fullName evidence="3">Alpha/beta hydrolase</fullName>
    </submittedName>
</protein>
<evidence type="ECO:0000313" key="4">
    <source>
        <dbReference type="Proteomes" id="UP001167831"/>
    </source>
</evidence>
<dbReference type="InterPro" id="IPR029058">
    <property type="entry name" value="AB_hydrolase_fold"/>
</dbReference>
<dbReference type="EMBL" id="JAUEIF010000012">
    <property type="protein sequence ID" value="MDN0026116.1"/>
    <property type="molecule type" value="Genomic_DNA"/>
</dbReference>
<feature type="domain" description="Xaa-Pro dipeptidyl-peptidase-like" evidence="1">
    <location>
        <begin position="50"/>
        <end position="314"/>
    </location>
</feature>
<dbReference type="PANTHER" id="PTHR47751">
    <property type="entry name" value="SUPERFAMILY HYDROLASE, PUTATIVE (AFU_ORTHOLOGUE AFUA_2G16580)-RELATED"/>
    <property type="match status" value="1"/>
</dbReference>
<evidence type="ECO:0000313" key="3">
    <source>
        <dbReference type="EMBL" id="MDN0026116.1"/>
    </source>
</evidence>
<dbReference type="GO" id="GO:0016787">
    <property type="term" value="F:hydrolase activity"/>
    <property type="evidence" value="ECO:0007669"/>
    <property type="project" value="UniProtKB-KW"/>
</dbReference>
<accession>A0AAW7JWF4</accession>
<comment type="caution">
    <text evidence="3">The sequence shown here is derived from an EMBL/GenBank/DDBJ whole genome shotgun (WGS) entry which is preliminary data.</text>
</comment>
<dbReference type="RefSeq" id="WP_289826104.1">
    <property type="nucleotide sequence ID" value="NZ_JAUEIE010000014.1"/>
</dbReference>
<dbReference type="Gene3D" id="3.40.50.1820">
    <property type="entry name" value="alpha/beta hydrolase"/>
    <property type="match status" value="1"/>
</dbReference>
<evidence type="ECO:0000313" key="2">
    <source>
        <dbReference type="EMBL" id="MDN0023599.1"/>
    </source>
</evidence>
<dbReference type="SUPFAM" id="SSF53474">
    <property type="entry name" value="alpha/beta-Hydrolases"/>
    <property type="match status" value="1"/>
</dbReference>
<name>A0AAW7JWF4_9BACT</name>
<dbReference type="AlphaFoldDB" id="A0AAW7JWF4"/>
<dbReference type="EMBL" id="JAUEIE010000014">
    <property type="protein sequence ID" value="MDN0023599.1"/>
    <property type="molecule type" value="Genomic_DNA"/>
</dbReference>
<dbReference type="InterPro" id="IPR051411">
    <property type="entry name" value="Polyketide_trans_af380"/>
</dbReference>
<dbReference type="Gene3D" id="1.10.10.800">
    <property type="match status" value="1"/>
</dbReference>
<dbReference type="Proteomes" id="UP001168478">
    <property type="component" value="Unassembled WGS sequence"/>
</dbReference>
<reference evidence="3" key="2">
    <citation type="submission" date="2023-08" db="EMBL/GenBank/DDBJ databases">
        <title>Identification and characterization of horizontal gene transfer across gut microbiota members of farm animals based on homology search.</title>
        <authorList>
            <person name="Schwarzerova J."/>
            <person name="Nykrynova M."/>
            <person name="Jureckova K."/>
            <person name="Cejkova D."/>
            <person name="Rychlik I."/>
        </authorList>
    </citation>
    <scope>NUCLEOTIDE SEQUENCE</scope>
    <source>
        <strain evidence="3">ET15</strain>
        <strain evidence="2">ET37</strain>
    </source>
</reference>
<keyword evidence="3" id="KW-0378">Hydrolase</keyword>
<gene>
    <name evidence="2" type="ORF">QVN81_11320</name>
    <name evidence="3" type="ORF">QVN84_11390</name>
</gene>
<proteinExistence type="predicted"/>
<organism evidence="3 5">
    <name type="scientific">Leyella lascolaii</name>
    <dbReference type="NCBI Taxonomy" id="1776379"/>
    <lineage>
        <taxon>Bacteria</taxon>
        <taxon>Pseudomonadati</taxon>
        <taxon>Bacteroidota</taxon>
        <taxon>Bacteroidia</taxon>
        <taxon>Bacteroidales</taxon>
        <taxon>Prevotellaceae</taxon>
        <taxon>Leyella</taxon>
    </lineage>
</organism>